<name>A0A437A6J4_ARTFL</name>
<dbReference type="SUPFAM" id="SSF69065">
    <property type="entry name" value="RNase III domain-like"/>
    <property type="match status" value="1"/>
</dbReference>
<evidence type="ECO:0000313" key="3">
    <source>
        <dbReference type="Proteomes" id="UP000283090"/>
    </source>
</evidence>
<dbReference type="EMBL" id="SAEB01000006">
    <property type="protein sequence ID" value="RVD86814.1"/>
    <property type="molecule type" value="Genomic_DNA"/>
</dbReference>
<dbReference type="GO" id="GO:0004525">
    <property type="term" value="F:ribonuclease III activity"/>
    <property type="evidence" value="ECO:0007669"/>
    <property type="project" value="InterPro"/>
</dbReference>
<evidence type="ECO:0000256" key="1">
    <source>
        <dbReference type="SAM" id="SignalP"/>
    </source>
</evidence>
<dbReference type="VEuPathDB" id="FungiDB:DFL_005071"/>
<dbReference type="GO" id="GO:0006396">
    <property type="term" value="P:RNA processing"/>
    <property type="evidence" value="ECO:0007669"/>
    <property type="project" value="InterPro"/>
</dbReference>
<dbReference type="InterPro" id="IPR036389">
    <property type="entry name" value="RNase_III_sf"/>
</dbReference>
<accession>A0A437A6J4</accession>
<dbReference type="STRING" id="97331.A0A437A6J4"/>
<reference evidence="2 3" key="1">
    <citation type="submission" date="2019-01" db="EMBL/GenBank/DDBJ databases">
        <title>Intercellular communication is required for trap formation in the nematode-trapping fungus Duddingtonia flagrans.</title>
        <authorList>
            <person name="Youssar L."/>
            <person name="Wernet V."/>
            <person name="Hensel N."/>
            <person name="Hildebrandt H.-G."/>
            <person name="Fischer R."/>
        </authorList>
    </citation>
    <scope>NUCLEOTIDE SEQUENCE [LARGE SCALE GENOMIC DNA]</scope>
    <source>
        <strain evidence="2 3">CBS H-5679</strain>
    </source>
</reference>
<feature type="chain" id="PRO_5019299360" description="RNase III domain-containing protein" evidence="1">
    <location>
        <begin position="21"/>
        <end position="198"/>
    </location>
</feature>
<protein>
    <recommendedName>
        <fullName evidence="4">RNase III domain-containing protein</fullName>
    </recommendedName>
</protein>
<evidence type="ECO:0000313" key="2">
    <source>
        <dbReference type="EMBL" id="RVD86814.1"/>
    </source>
</evidence>
<sequence length="198" mass="22378">MSTLLTKALFLATIVKECLNSCVYELWPRFGNVRNHTYQAVNSLDRYGQPTSNNLTTKMAKIVNMEKIQSAIGYIFRSNTLAVEALESTGHARIVSGKADGHKRLALLGNAVLGLVQLDRWYRTQQSREIADLLLKKHATNRRLQECADRLGITSEILVAPEQAYLHLQGLEGNGIKASYFWEHTRSFTPEDLWCVKL</sequence>
<feature type="signal peptide" evidence="1">
    <location>
        <begin position="1"/>
        <end position="20"/>
    </location>
</feature>
<keyword evidence="1" id="KW-0732">Signal</keyword>
<organism evidence="2 3">
    <name type="scientific">Arthrobotrys flagrans</name>
    <name type="common">Nematode-trapping fungus</name>
    <name type="synonym">Trichothecium flagrans</name>
    <dbReference type="NCBI Taxonomy" id="97331"/>
    <lineage>
        <taxon>Eukaryota</taxon>
        <taxon>Fungi</taxon>
        <taxon>Dikarya</taxon>
        <taxon>Ascomycota</taxon>
        <taxon>Pezizomycotina</taxon>
        <taxon>Orbiliomycetes</taxon>
        <taxon>Orbiliales</taxon>
        <taxon>Orbiliaceae</taxon>
        <taxon>Arthrobotrys</taxon>
    </lineage>
</organism>
<gene>
    <name evidence="2" type="ORF">DFL_005071</name>
</gene>
<evidence type="ECO:0008006" key="4">
    <source>
        <dbReference type="Google" id="ProtNLM"/>
    </source>
</evidence>
<dbReference type="OrthoDB" id="67027at2759"/>
<comment type="caution">
    <text evidence="2">The sequence shown here is derived from an EMBL/GenBank/DDBJ whole genome shotgun (WGS) entry which is preliminary data.</text>
</comment>
<dbReference type="Gene3D" id="1.10.1520.10">
    <property type="entry name" value="Ribonuclease III domain"/>
    <property type="match status" value="1"/>
</dbReference>
<dbReference type="RefSeq" id="XP_067492358.1">
    <property type="nucleotide sequence ID" value="XM_067634274.1"/>
</dbReference>
<proteinExistence type="predicted"/>
<keyword evidence="3" id="KW-1185">Reference proteome</keyword>
<dbReference type="AlphaFoldDB" id="A0A437A6J4"/>
<dbReference type="Proteomes" id="UP000283090">
    <property type="component" value="Unassembled WGS sequence"/>
</dbReference>
<dbReference type="GeneID" id="93587382"/>